<name>A0AA88AKI1_FICCA</name>
<dbReference type="PRINTS" id="PR00021">
    <property type="entry name" value="PRORICH"/>
</dbReference>
<evidence type="ECO:0000313" key="4">
    <source>
        <dbReference type="Proteomes" id="UP001187192"/>
    </source>
</evidence>
<organism evidence="3 4">
    <name type="scientific">Ficus carica</name>
    <name type="common">Common fig</name>
    <dbReference type="NCBI Taxonomy" id="3494"/>
    <lineage>
        <taxon>Eukaryota</taxon>
        <taxon>Viridiplantae</taxon>
        <taxon>Streptophyta</taxon>
        <taxon>Embryophyta</taxon>
        <taxon>Tracheophyta</taxon>
        <taxon>Spermatophyta</taxon>
        <taxon>Magnoliopsida</taxon>
        <taxon>eudicotyledons</taxon>
        <taxon>Gunneridae</taxon>
        <taxon>Pentapetalae</taxon>
        <taxon>rosids</taxon>
        <taxon>fabids</taxon>
        <taxon>Rosales</taxon>
        <taxon>Moraceae</taxon>
        <taxon>Ficeae</taxon>
        <taxon>Ficus</taxon>
    </lineage>
</organism>
<comment type="caution">
    <text evidence="3">The sequence shown here is derived from an EMBL/GenBank/DDBJ whole genome shotgun (WGS) entry which is preliminary data.</text>
</comment>
<feature type="region of interest" description="Disordered" evidence="1">
    <location>
        <begin position="53"/>
        <end position="90"/>
    </location>
</feature>
<proteinExistence type="predicted"/>
<feature type="signal peptide" evidence="2">
    <location>
        <begin position="1"/>
        <end position="26"/>
    </location>
</feature>
<sequence>MAGNNNTLPIPLAYFSTLLLIVLIHSNTNVATTVVSKDDVSCTMCTECDNPCKPKPPPPPSTPPPSPPPSPPPPKLPECPPPPALPPPAPAVPECPPPPPVPQPLPPPPPCLPLPPPGIPPPGLQPPGPIVPRPPISPYDSPTVSYFPNYNVPLPSSSERKVDLLWENLQIIQGSAIAGFLLEAEPRRIRRLHVSLSADKIVTSSF</sequence>
<feature type="chain" id="PRO_5041698144" evidence="2">
    <location>
        <begin position="27"/>
        <end position="206"/>
    </location>
</feature>
<evidence type="ECO:0000256" key="1">
    <source>
        <dbReference type="SAM" id="MobiDB-lite"/>
    </source>
</evidence>
<dbReference type="PRINTS" id="PR01217">
    <property type="entry name" value="PRICHEXTENSN"/>
</dbReference>
<dbReference type="AlphaFoldDB" id="A0AA88AKI1"/>
<evidence type="ECO:0000256" key="2">
    <source>
        <dbReference type="SAM" id="SignalP"/>
    </source>
</evidence>
<accession>A0AA88AKI1</accession>
<reference evidence="3" key="1">
    <citation type="submission" date="2023-07" db="EMBL/GenBank/DDBJ databases">
        <title>draft genome sequence of fig (Ficus carica).</title>
        <authorList>
            <person name="Takahashi T."/>
            <person name="Nishimura K."/>
        </authorList>
    </citation>
    <scope>NUCLEOTIDE SEQUENCE</scope>
</reference>
<feature type="region of interest" description="Disordered" evidence="1">
    <location>
        <begin position="107"/>
        <end position="136"/>
    </location>
</feature>
<dbReference type="Proteomes" id="UP001187192">
    <property type="component" value="Unassembled WGS sequence"/>
</dbReference>
<gene>
    <name evidence="3" type="ORF">TIFTF001_021504</name>
</gene>
<evidence type="ECO:0000313" key="3">
    <source>
        <dbReference type="EMBL" id="GMN52357.1"/>
    </source>
</evidence>
<protein>
    <submittedName>
        <fullName evidence="3">Uncharacterized protein</fullName>
    </submittedName>
</protein>
<dbReference type="EMBL" id="BTGU01000041">
    <property type="protein sequence ID" value="GMN52357.1"/>
    <property type="molecule type" value="Genomic_DNA"/>
</dbReference>
<keyword evidence="4" id="KW-1185">Reference proteome</keyword>
<keyword evidence="2" id="KW-0732">Signal</keyword>